<accession>A0AAE9AFK5</accession>
<reference evidence="1 2" key="1">
    <citation type="submission" date="2022-05" db="EMBL/GenBank/DDBJ databases">
        <title>Chromosome-level reference genomes for two strains of Caenorhabditis briggsae: an improved platform for comparative genomics.</title>
        <authorList>
            <person name="Stevens L."/>
            <person name="Andersen E.C."/>
        </authorList>
    </citation>
    <scope>NUCLEOTIDE SEQUENCE [LARGE SCALE GENOMIC DNA]</scope>
    <source>
        <strain evidence="1">QX1410_ONT</strain>
        <tissue evidence="1">Whole-organism</tissue>
    </source>
</reference>
<sequence>MVPDDVEPMEVDDDGALIVDLNETVEEDEETKKEKKRRKRFREKLKRFDHYSQFSGISIAQIDWPLIQGRSLQRSPLTGQSFNADENTFRIDEWPRETFLQITSTLTFCAGAALLSNEKITLFVFQRTMKTLVAYCNFMYHRAITHNRRQINRIDVHELISRNPLRFHMFLQKFLPHPDINRTHFNNEFLYYFHNLYFQDETCRLLYHDVARYSPIINQQGTRMSLQHQIYYPDVMRNPAFDALWFTSFINPSGYSFSRFHAYRFHEALGMPPLESELIIVLDWLAKLIICDIGYKVLAWRDARGFQGLPDLLSFQMAMLEEGDPLFDLDIDYTAPPTRLFSEPTRFQTYPKFQPRRRIDFPSRFDSFYKKRRLERGLEEIQESFIMNHFPTKPLRTVYVYTHPEERRR</sequence>
<evidence type="ECO:0000313" key="1">
    <source>
        <dbReference type="EMBL" id="ULT93996.1"/>
    </source>
</evidence>
<organism evidence="1 2">
    <name type="scientific">Caenorhabditis briggsae</name>
    <dbReference type="NCBI Taxonomy" id="6238"/>
    <lineage>
        <taxon>Eukaryota</taxon>
        <taxon>Metazoa</taxon>
        <taxon>Ecdysozoa</taxon>
        <taxon>Nematoda</taxon>
        <taxon>Chromadorea</taxon>
        <taxon>Rhabditida</taxon>
        <taxon>Rhabditina</taxon>
        <taxon>Rhabditomorpha</taxon>
        <taxon>Rhabditoidea</taxon>
        <taxon>Rhabditidae</taxon>
        <taxon>Peloderinae</taxon>
        <taxon>Caenorhabditis</taxon>
    </lineage>
</organism>
<dbReference type="AlphaFoldDB" id="A0AAE9AFK5"/>
<evidence type="ECO:0008006" key="3">
    <source>
        <dbReference type="Google" id="ProtNLM"/>
    </source>
</evidence>
<name>A0AAE9AFK5_CAEBR</name>
<evidence type="ECO:0000313" key="2">
    <source>
        <dbReference type="Proteomes" id="UP000827892"/>
    </source>
</evidence>
<proteinExistence type="predicted"/>
<dbReference type="EMBL" id="CP090894">
    <property type="protein sequence ID" value="ULT93996.1"/>
    <property type="molecule type" value="Genomic_DNA"/>
</dbReference>
<protein>
    <recommendedName>
        <fullName evidence="3">Sex-determination protein fem-3</fullName>
    </recommendedName>
</protein>
<gene>
    <name evidence="1" type="ORF">L3Y34_003469</name>
</gene>
<dbReference type="Proteomes" id="UP000827892">
    <property type="component" value="Chromosome IV"/>
</dbReference>